<dbReference type="PROSITE" id="PS51996">
    <property type="entry name" value="TR_MART"/>
    <property type="match status" value="1"/>
</dbReference>
<comment type="caution">
    <text evidence="3">The sequence shown here is derived from an EMBL/GenBank/DDBJ whole genome shotgun (WGS) entry which is preliminary data.</text>
</comment>
<evidence type="ECO:0000313" key="7">
    <source>
        <dbReference type="Proteomes" id="UP000663882"/>
    </source>
</evidence>
<reference evidence="3" key="1">
    <citation type="submission" date="2021-02" db="EMBL/GenBank/DDBJ databases">
        <authorList>
            <person name="Nowell W R."/>
        </authorList>
    </citation>
    <scope>NUCLEOTIDE SEQUENCE</scope>
</reference>
<dbReference type="Pfam" id="PF13424">
    <property type="entry name" value="TPR_12"/>
    <property type="match status" value="1"/>
</dbReference>
<evidence type="ECO:0000313" key="5">
    <source>
        <dbReference type="EMBL" id="CAF3599339.1"/>
    </source>
</evidence>
<dbReference type="SUPFAM" id="SSF48452">
    <property type="entry name" value="TPR-like"/>
    <property type="match status" value="1"/>
</dbReference>
<evidence type="ECO:0000313" key="3">
    <source>
        <dbReference type="EMBL" id="CAF1447159.1"/>
    </source>
</evidence>
<dbReference type="EMBL" id="CAJOAX010000482">
    <property type="protein sequence ID" value="CAF3599339.1"/>
    <property type="molecule type" value="Genomic_DNA"/>
</dbReference>
<accession>A0A815PCL1</accession>
<dbReference type="Proteomes" id="UP000663882">
    <property type="component" value="Unassembled WGS sequence"/>
</dbReference>
<dbReference type="Proteomes" id="UP000663823">
    <property type="component" value="Unassembled WGS sequence"/>
</dbReference>
<dbReference type="InterPro" id="IPR011990">
    <property type="entry name" value="TPR-like_helical_dom_sf"/>
</dbReference>
<dbReference type="Gene3D" id="3.90.176.10">
    <property type="entry name" value="Toxin ADP-ribosyltransferase, Chain A, domain 1"/>
    <property type="match status" value="1"/>
</dbReference>
<dbReference type="PANTHER" id="PTHR19959:SF119">
    <property type="entry name" value="FUNGAL LIPASE-LIKE DOMAIN-CONTAINING PROTEIN"/>
    <property type="match status" value="1"/>
</dbReference>
<dbReference type="EMBL" id="CAJOBE010004921">
    <property type="protein sequence ID" value="CAF3953240.1"/>
    <property type="molecule type" value="Genomic_DNA"/>
</dbReference>
<dbReference type="PROSITE" id="PS50005">
    <property type="entry name" value="TPR"/>
    <property type="match status" value="1"/>
</dbReference>
<dbReference type="Proteomes" id="UP000663889">
    <property type="component" value="Unassembled WGS sequence"/>
</dbReference>
<keyword evidence="1" id="KW-0802">TPR repeat</keyword>
<dbReference type="PANTHER" id="PTHR19959">
    <property type="entry name" value="KINESIN LIGHT CHAIN"/>
    <property type="match status" value="1"/>
</dbReference>
<dbReference type="SMART" id="SM00028">
    <property type="entry name" value="TPR"/>
    <property type="match status" value="2"/>
</dbReference>
<proteinExistence type="predicted"/>
<feature type="repeat" description="TPR" evidence="1">
    <location>
        <begin position="458"/>
        <end position="491"/>
    </location>
</feature>
<dbReference type="GO" id="GO:0005576">
    <property type="term" value="C:extracellular region"/>
    <property type="evidence" value="ECO:0007669"/>
    <property type="project" value="InterPro"/>
</dbReference>
<dbReference type="Proteomes" id="UP000663874">
    <property type="component" value="Unassembled WGS sequence"/>
</dbReference>
<evidence type="ECO:0000256" key="1">
    <source>
        <dbReference type="PROSITE-ProRule" id="PRU00339"/>
    </source>
</evidence>
<dbReference type="AlphaFoldDB" id="A0A815PCL1"/>
<dbReference type="InterPro" id="IPR003540">
    <property type="entry name" value="ADP-ribosyltransferase"/>
</dbReference>
<evidence type="ECO:0000313" key="6">
    <source>
        <dbReference type="EMBL" id="CAF3953240.1"/>
    </source>
</evidence>
<feature type="domain" description="ADP ribosyltransferase" evidence="2">
    <location>
        <begin position="131"/>
        <end position="288"/>
    </location>
</feature>
<protein>
    <recommendedName>
        <fullName evidence="2">ADP ribosyltransferase domain-containing protein</fullName>
    </recommendedName>
</protein>
<dbReference type="Gene3D" id="1.25.40.10">
    <property type="entry name" value="Tetratricopeptide repeat domain"/>
    <property type="match status" value="1"/>
</dbReference>
<sequence>MPIIILRSSKLRKNYLKRYSLCVRSSKQKIFEKTISDHSKNLFRNLYDTTDLCQRIRKYADSKSNLLVQLQLLQPNGHYYEQLLQTVFSTIHESALAKPAMLDFCLQLNANNSTLLDIRNFSKKYRAEHSIYWYTKECFVYRCVNKTLRSGDIDKCYSIRFYIADLSVQLHLLKYQQQKLMKKAGMTTLYRGFRQSDDELNILRNLVGRVVAVKSFMSTSRNKDIALTYASPSDGQEENWRPVLLEIYVDLSSPTIIAADISRVSNFDVECEVLFNIGSTFRVKMLTFDTLNDIWLCQLIATNENLVDIQDFQIRSPNVSLSQLILYGSNIICSNKMIQHEQDDTINGNFKSPSNDRQRLPWLAYESIDWAYIQYIKCIIQWQQTDMNQLLNECERILEIYTQIDVQDSFDGLQIASYMNNFGYISLLCSKQSELINLFNNSLNIRKKYLSHDHILLAQSYRNLGLAYANISDYHTAFEFHERALSINQHASITAQWSTVTTLRNMGDLCHRLNNCTRAVEYYSKAIDAFYSCLSFFNSTNL</sequence>
<evidence type="ECO:0000259" key="2">
    <source>
        <dbReference type="Pfam" id="PF03496"/>
    </source>
</evidence>
<name>A0A815PCL1_9BILA</name>
<dbReference type="EMBL" id="CAJNOU010005444">
    <property type="protein sequence ID" value="CAF1478310.1"/>
    <property type="molecule type" value="Genomic_DNA"/>
</dbReference>
<organism evidence="3 7">
    <name type="scientific">Rotaria sordida</name>
    <dbReference type="NCBI Taxonomy" id="392033"/>
    <lineage>
        <taxon>Eukaryota</taxon>
        <taxon>Metazoa</taxon>
        <taxon>Spiralia</taxon>
        <taxon>Gnathifera</taxon>
        <taxon>Rotifera</taxon>
        <taxon>Eurotatoria</taxon>
        <taxon>Bdelloidea</taxon>
        <taxon>Philodinida</taxon>
        <taxon>Philodinidae</taxon>
        <taxon>Rotaria</taxon>
    </lineage>
</organism>
<dbReference type="EMBL" id="CAJNOO010006435">
    <property type="protein sequence ID" value="CAF1447159.1"/>
    <property type="molecule type" value="Genomic_DNA"/>
</dbReference>
<evidence type="ECO:0000313" key="4">
    <source>
        <dbReference type="EMBL" id="CAF1478310.1"/>
    </source>
</evidence>
<dbReference type="SUPFAM" id="SSF56399">
    <property type="entry name" value="ADP-ribosylation"/>
    <property type="match status" value="1"/>
</dbReference>
<dbReference type="Pfam" id="PF03496">
    <property type="entry name" value="ADPrib_exo_Tox"/>
    <property type="match status" value="1"/>
</dbReference>
<dbReference type="InterPro" id="IPR019734">
    <property type="entry name" value="TPR_rpt"/>
</dbReference>
<dbReference type="OrthoDB" id="5587616at2759"/>
<gene>
    <name evidence="6" type="ORF">FNK824_LOCUS23348</name>
    <name evidence="5" type="ORF">OTI717_LOCUS6721</name>
    <name evidence="3" type="ORF">RFH988_LOCUS36594</name>
    <name evidence="4" type="ORF">SEV965_LOCUS34981</name>
</gene>